<reference evidence="3" key="1">
    <citation type="submission" date="2020-05" db="EMBL/GenBank/DDBJ databases">
        <title>Mycena genomes resolve the evolution of fungal bioluminescence.</title>
        <authorList>
            <person name="Tsai I.J."/>
        </authorList>
    </citation>
    <scope>NUCLEOTIDE SEQUENCE</scope>
    <source>
        <strain evidence="3">CCC161011</strain>
    </source>
</reference>
<evidence type="ECO:0000259" key="2">
    <source>
        <dbReference type="Pfam" id="PF18885"/>
    </source>
</evidence>
<name>A0A8H6YKB4_9AGAR</name>
<proteinExistence type="predicted"/>
<accession>A0A8H6YKB4</accession>
<evidence type="ECO:0000313" key="4">
    <source>
        <dbReference type="Proteomes" id="UP000620124"/>
    </source>
</evidence>
<feature type="chain" id="PRO_5034229440" description="DUF5648 domain-containing protein" evidence="1">
    <location>
        <begin position="22"/>
        <end position="213"/>
    </location>
</feature>
<keyword evidence="4" id="KW-1185">Reference proteome</keyword>
<evidence type="ECO:0000313" key="3">
    <source>
        <dbReference type="EMBL" id="KAF7359856.1"/>
    </source>
</evidence>
<organism evidence="3 4">
    <name type="scientific">Mycena venus</name>
    <dbReference type="NCBI Taxonomy" id="2733690"/>
    <lineage>
        <taxon>Eukaryota</taxon>
        <taxon>Fungi</taxon>
        <taxon>Dikarya</taxon>
        <taxon>Basidiomycota</taxon>
        <taxon>Agaricomycotina</taxon>
        <taxon>Agaricomycetes</taxon>
        <taxon>Agaricomycetidae</taxon>
        <taxon>Agaricales</taxon>
        <taxon>Marasmiineae</taxon>
        <taxon>Mycenaceae</taxon>
        <taxon>Mycena</taxon>
    </lineage>
</organism>
<feature type="signal peptide" evidence="1">
    <location>
        <begin position="1"/>
        <end position="21"/>
    </location>
</feature>
<evidence type="ECO:0000256" key="1">
    <source>
        <dbReference type="SAM" id="SignalP"/>
    </source>
</evidence>
<keyword evidence="1" id="KW-0732">Signal</keyword>
<dbReference type="OrthoDB" id="9971254at2759"/>
<dbReference type="EMBL" id="JACAZI010000005">
    <property type="protein sequence ID" value="KAF7359856.1"/>
    <property type="molecule type" value="Genomic_DNA"/>
</dbReference>
<dbReference type="InterPro" id="IPR043708">
    <property type="entry name" value="DUF5648"/>
</dbReference>
<gene>
    <name evidence="3" type="ORF">MVEN_00711000</name>
</gene>
<dbReference type="Proteomes" id="UP000620124">
    <property type="component" value="Unassembled WGS sequence"/>
</dbReference>
<protein>
    <recommendedName>
        <fullName evidence="2">DUF5648 domain-containing protein</fullName>
    </recommendedName>
</protein>
<dbReference type="Pfam" id="PF18885">
    <property type="entry name" value="DUF5648"/>
    <property type="match status" value="1"/>
</dbReference>
<sequence>MKMLFYFLFALGGVFVAEVLADSCAVPSQAVPVYRAFHNAIGDHFYTINNTEYAAINTANGYFGEGAHFRVFSTQVSSTVQLFRLWNGGDADHFYTIDTTTASTASATGYVQENTDPMFVYSSQVCGSVPLLRYYNLDKTDHFYTISPTEVDNMPGYEFERVEGYALPLTDSSSSSGGTASGASPPAKTNAAIPLSFEYLYSLLSLALAVAYL</sequence>
<feature type="domain" description="DUF5648" evidence="2">
    <location>
        <begin position="32"/>
        <end position="167"/>
    </location>
</feature>
<comment type="caution">
    <text evidence="3">The sequence shown here is derived from an EMBL/GenBank/DDBJ whole genome shotgun (WGS) entry which is preliminary data.</text>
</comment>
<dbReference type="AlphaFoldDB" id="A0A8H6YKB4"/>